<evidence type="ECO:0000256" key="3">
    <source>
        <dbReference type="ARBA" id="ARBA00023163"/>
    </source>
</evidence>
<accession>A0ABP9GQR2</accession>
<dbReference type="EMBL" id="BAABJJ010000037">
    <property type="protein sequence ID" value="GAA4950869.1"/>
    <property type="molecule type" value="Genomic_DNA"/>
</dbReference>
<gene>
    <name evidence="5" type="ORF">GCM10023314_25210</name>
</gene>
<dbReference type="RefSeq" id="WP_345192503.1">
    <property type="nucleotide sequence ID" value="NZ_BAABJJ010000037.1"/>
</dbReference>
<comment type="caution">
    <text evidence="5">The sequence shown here is derived from an EMBL/GenBank/DDBJ whole genome shotgun (WGS) entry which is preliminary data.</text>
</comment>
<sequence length="330" mass="37879">MITVKKKIGIPKYKQIINSIEDAIISGTLQKGDQIPSINSIKDEHSLSRDTVLTAFNELKNRGIIHSVVGKGYYVSSENVNVTQKIFLLFDELNSFKEDLYNSFLEHLGENIQVDIFFHHFNENLFSKLIFDNAGDYNYYAIMPANLKNTNNAIQNLPQEKVYILDQIHDDLLNYSAIYQNFEKAIFNNLTKSLHLIKKYKKLILVFSEDKQPQGMLKGFTIFCKKNSIPFTVLNSLQDHTLEKGELYIIPDDKSLLRIIKKMKSNAFILTKDIGIISYNDTLLKEIVEGGITTISTDFNMMGKRLAEMILNKEVIKIENPNNLIIRNSL</sequence>
<dbReference type="SUPFAM" id="SSF46785">
    <property type="entry name" value="Winged helix' DNA-binding domain"/>
    <property type="match status" value="1"/>
</dbReference>
<evidence type="ECO:0000259" key="4">
    <source>
        <dbReference type="PROSITE" id="PS50949"/>
    </source>
</evidence>
<dbReference type="Gene3D" id="3.40.50.2300">
    <property type="match status" value="2"/>
</dbReference>
<dbReference type="SMART" id="SM00345">
    <property type="entry name" value="HTH_GNTR"/>
    <property type="match status" value="1"/>
</dbReference>
<evidence type="ECO:0000313" key="5">
    <source>
        <dbReference type="EMBL" id="GAA4950869.1"/>
    </source>
</evidence>
<dbReference type="PANTHER" id="PTHR38445:SF10">
    <property type="entry name" value="GNTR-FAMILY TRANSCRIPTIONAL REGULATOR"/>
    <property type="match status" value="1"/>
</dbReference>
<dbReference type="SUPFAM" id="SSF53822">
    <property type="entry name" value="Periplasmic binding protein-like I"/>
    <property type="match status" value="1"/>
</dbReference>
<dbReference type="PROSITE" id="PS50949">
    <property type="entry name" value="HTH_GNTR"/>
    <property type="match status" value="1"/>
</dbReference>
<dbReference type="Proteomes" id="UP001501302">
    <property type="component" value="Unassembled WGS sequence"/>
</dbReference>
<protein>
    <submittedName>
        <fullName evidence="5">GntR family transcriptional regulator</fullName>
    </submittedName>
</protein>
<dbReference type="Gene3D" id="1.10.10.10">
    <property type="entry name" value="Winged helix-like DNA-binding domain superfamily/Winged helix DNA-binding domain"/>
    <property type="match status" value="1"/>
</dbReference>
<dbReference type="InterPro" id="IPR036388">
    <property type="entry name" value="WH-like_DNA-bd_sf"/>
</dbReference>
<organism evidence="5 6">
    <name type="scientific">Algibacter agarivorans</name>
    <dbReference type="NCBI Taxonomy" id="1109741"/>
    <lineage>
        <taxon>Bacteria</taxon>
        <taxon>Pseudomonadati</taxon>
        <taxon>Bacteroidota</taxon>
        <taxon>Flavobacteriia</taxon>
        <taxon>Flavobacteriales</taxon>
        <taxon>Flavobacteriaceae</taxon>
        <taxon>Algibacter</taxon>
    </lineage>
</organism>
<dbReference type="InterPro" id="IPR036390">
    <property type="entry name" value="WH_DNA-bd_sf"/>
</dbReference>
<dbReference type="CDD" id="cd07377">
    <property type="entry name" value="WHTH_GntR"/>
    <property type="match status" value="1"/>
</dbReference>
<keyword evidence="2" id="KW-0238">DNA-binding</keyword>
<keyword evidence="1" id="KW-0805">Transcription regulation</keyword>
<evidence type="ECO:0000256" key="2">
    <source>
        <dbReference type="ARBA" id="ARBA00023125"/>
    </source>
</evidence>
<evidence type="ECO:0000256" key="1">
    <source>
        <dbReference type="ARBA" id="ARBA00023015"/>
    </source>
</evidence>
<name>A0ABP9GQR2_9FLAO</name>
<reference evidence="6" key="1">
    <citation type="journal article" date="2019" name="Int. J. Syst. Evol. Microbiol.">
        <title>The Global Catalogue of Microorganisms (GCM) 10K type strain sequencing project: providing services to taxonomists for standard genome sequencing and annotation.</title>
        <authorList>
            <consortium name="The Broad Institute Genomics Platform"/>
            <consortium name="The Broad Institute Genome Sequencing Center for Infectious Disease"/>
            <person name="Wu L."/>
            <person name="Ma J."/>
        </authorList>
    </citation>
    <scope>NUCLEOTIDE SEQUENCE [LARGE SCALE GENOMIC DNA]</scope>
    <source>
        <strain evidence="6">JCM 18285</strain>
    </source>
</reference>
<dbReference type="InterPro" id="IPR028082">
    <property type="entry name" value="Peripla_BP_I"/>
</dbReference>
<keyword evidence="6" id="KW-1185">Reference proteome</keyword>
<evidence type="ECO:0000313" key="6">
    <source>
        <dbReference type="Proteomes" id="UP001501302"/>
    </source>
</evidence>
<feature type="domain" description="HTH gntR-type" evidence="4">
    <location>
        <begin position="10"/>
        <end position="78"/>
    </location>
</feature>
<dbReference type="InterPro" id="IPR000524">
    <property type="entry name" value="Tscrpt_reg_HTH_GntR"/>
</dbReference>
<proteinExistence type="predicted"/>
<dbReference type="Pfam" id="PF00392">
    <property type="entry name" value="GntR"/>
    <property type="match status" value="1"/>
</dbReference>
<dbReference type="PANTHER" id="PTHR38445">
    <property type="entry name" value="HTH-TYPE TRANSCRIPTIONAL REPRESSOR YTRA"/>
    <property type="match status" value="1"/>
</dbReference>
<keyword evidence="3" id="KW-0804">Transcription</keyword>